<organism evidence="1 2">
    <name type="scientific">Fusarium venenatum</name>
    <dbReference type="NCBI Taxonomy" id="56646"/>
    <lineage>
        <taxon>Eukaryota</taxon>
        <taxon>Fungi</taxon>
        <taxon>Dikarya</taxon>
        <taxon>Ascomycota</taxon>
        <taxon>Pezizomycotina</taxon>
        <taxon>Sordariomycetes</taxon>
        <taxon>Hypocreomycetidae</taxon>
        <taxon>Hypocreales</taxon>
        <taxon>Nectriaceae</taxon>
        <taxon>Fusarium</taxon>
    </lineage>
</organism>
<protein>
    <submittedName>
        <fullName evidence="1">Uncharacterized protein</fullName>
    </submittedName>
</protein>
<proteinExistence type="predicted"/>
<sequence>MCIEFYRNVLCRDCGRLEEEKKKKKKKKKTQEVEMNDGVLEEIGVIPAVNGYLEPRAV</sequence>
<dbReference type="EMBL" id="LN649232">
    <property type="protein sequence ID" value="CEI42193.1"/>
    <property type="molecule type" value="Genomic_DNA"/>
</dbReference>
<dbReference type="Proteomes" id="UP000245910">
    <property type="component" value="Chromosome IIII"/>
</dbReference>
<dbReference type="AlphaFoldDB" id="A0A2L2SU98"/>
<name>A0A2L2SU98_9HYPO</name>
<evidence type="ECO:0000313" key="2">
    <source>
        <dbReference type="Proteomes" id="UP000245910"/>
    </source>
</evidence>
<evidence type="ECO:0000313" key="1">
    <source>
        <dbReference type="EMBL" id="CEI42193.1"/>
    </source>
</evidence>
<accession>A0A2L2SU98</accession>
<keyword evidence="2" id="KW-1185">Reference proteome</keyword>
<reference evidence="2" key="1">
    <citation type="submission" date="2014-10" db="EMBL/GenBank/DDBJ databases">
        <authorList>
            <person name="King R."/>
        </authorList>
    </citation>
    <scope>NUCLEOTIDE SEQUENCE [LARGE SCALE GENOMIC DNA]</scope>
    <source>
        <strain evidence="2">A3/5</strain>
    </source>
</reference>